<sequence>MSFWKDWYIFIKQNATKNMKRFSIAIGSFIFLVISSIGFIGFDLNTFLIIVYAGVIETFGMIIMSLFGKNGNGPTHNQLVTPEKTKKTNSNTDEKF</sequence>
<feature type="region of interest" description="Disordered" evidence="1">
    <location>
        <begin position="73"/>
        <end position="96"/>
    </location>
</feature>
<comment type="caution">
    <text evidence="3">The sequence shown here is derived from an EMBL/GenBank/DDBJ whole genome shotgun (WGS) entry which is preliminary data.</text>
</comment>
<organism evidence="3">
    <name type="scientific">marine sediment metagenome</name>
    <dbReference type="NCBI Taxonomy" id="412755"/>
    <lineage>
        <taxon>unclassified sequences</taxon>
        <taxon>metagenomes</taxon>
        <taxon>ecological metagenomes</taxon>
    </lineage>
</organism>
<keyword evidence="2" id="KW-1133">Transmembrane helix</keyword>
<dbReference type="AlphaFoldDB" id="A0A0F8VQV1"/>
<gene>
    <name evidence="3" type="ORF">LCGC14_3162080</name>
</gene>
<evidence type="ECO:0000256" key="1">
    <source>
        <dbReference type="SAM" id="MobiDB-lite"/>
    </source>
</evidence>
<feature type="transmembrane region" description="Helical" evidence="2">
    <location>
        <begin position="21"/>
        <end position="41"/>
    </location>
</feature>
<reference evidence="3" key="1">
    <citation type="journal article" date="2015" name="Nature">
        <title>Complex archaea that bridge the gap between prokaryotes and eukaryotes.</title>
        <authorList>
            <person name="Spang A."/>
            <person name="Saw J.H."/>
            <person name="Jorgensen S.L."/>
            <person name="Zaremba-Niedzwiedzka K."/>
            <person name="Martijn J."/>
            <person name="Lind A.E."/>
            <person name="van Eijk R."/>
            <person name="Schleper C."/>
            <person name="Guy L."/>
            <person name="Ettema T.J."/>
        </authorList>
    </citation>
    <scope>NUCLEOTIDE SEQUENCE</scope>
</reference>
<keyword evidence="2" id="KW-0812">Transmembrane</keyword>
<keyword evidence="2" id="KW-0472">Membrane</keyword>
<name>A0A0F8VQV1_9ZZZZ</name>
<proteinExistence type="predicted"/>
<accession>A0A0F8VQV1</accession>
<dbReference type="EMBL" id="LAZR01069922">
    <property type="protein sequence ID" value="KKK46753.1"/>
    <property type="molecule type" value="Genomic_DNA"/>
</dbReference>
<protein>
    <submittedName>
        <fullName evidence="3">Uncharacterized protein</fullName>
    </submittedName>
</protein>
<feature type="transmembrane region" description="Helical" evidence="2">
    <location>
        <begin position="47"/>
        <end position="67"/>
    </location>
</feature>
<evidence type="ECO:0000313" key="3">
    <source>
        <dbReference type="EMBL" id="KKK46753.1"/>
    </source>
</evidence>
<evidence type="ECO:0000256" key="2">
    <source>
        <dbReference type="SAM" id="Phobius"/>
    </source>
</evidence>